<name>A0A9Q0SAG0_9DIPT</name>
<dbReference type="SMART" id="SM00692">
    <property type="entry name" value="DM3"/>
    <property type="match status" value="1"/>
</dbReference>
<dbReference type="Pfam" id="PF21787">
    <property type="entry name" value="TNP-like_RNaseH_N"/>
    <property type="match status" value="1"/>
</dbReference>
<evidence type="ECO:0000256" key="7">
    <source>
        <dbReference type="ARBA" id="ARBA00023054"/>
    </source>
</evidence>
<keyword evidence="4 12" id="KW-0863">Zinc-finger</keyword>
<feature type="domain" description="THAP-type" evidence="13">
    <location>
        <begin position="1"/>
        <end position="81"/>
    </location>
</feature>
<dbReference type="SUPFAM" id="SSF57716">
    <property type="entry name" value="Glucocorticoid receptor-like (DNA-binding domain)"/>
    <property type="match status" value="1"/>
</dbReference>
<evidence type="ECO:0000256" key="8">
    <source>
        <dbReference type="ARBA" id="ARBA00023125"/>
    </source>
</evidence>
<keyword evidence="10" id="KW-0539">Nucleus</keyword>
<evidence type="ECO:0000256" key="12">
    <source>
        <dbReference type="PROSITE-ProRule" id="PRU00309"/>
    </source>
</evidence>
<dbReference type="Pfam" id="PF05485">
    <property type="entry name" value="THAP"/>
    <property type="match status" value="1"/>
</dbReference>
<dbReference type="OrthoDB" id="8052756at2759"/>
<reference evidence="14" key="1">
    <citation type="submission" date="2022-07" db="EMBL/GenBank/DDBJ databases">
        <authorList>
            <person name="Trinca V."/>
            <person name="Uliana J.V.C."/>
            <person name="Torres T.T."/>
            <person name="Ward R.J."/>
            <person name="Monesi N."/>
        </authorList>
    </citation>
    <scope>NUCLEOTIDE SEQUENCE</scope>
    <source>
        <strain evidence="14">HSMRA1968</strain>
        <tissue evidence="14">Whole embryos</tissue>
    </source>
</reference>
<keyword evidence="8 12" id="KW-0238">DNA-binding</keyword>
<dbReference type="GO" id="GO:0005654">
    <property type="term" value="C:nucleoplasm"/>
    <property type="evidence" value="ECO:0007669"/>
    <property type="project" value="UniProtKB-SubCell"/>
</dbReference>
<organism evidence="14 15">
    <name type="scientific">Pseudolycoriella hygida</name>
    <dbReference type="NCBI Taxonomy" id="35572"/>
    <lineage>
        <taxon>Eukaryota</taxon>
        <taxon>Metazoa</taxon>
        <taxon>Ecdysozoa</taxon>
        <taxon>Arthropoda</taxon>
        <taxon>Hexapoda</taxon>
        <taxon>Insecta</taxon>
        <taxon>Pterygota</taxon>
        <taxon>Neoptera</taxon>
        <taxon>Endopterygota</taxon>
        <taxon>Diptera</taxon>
        <taxon>Nematocera</taxon>
        <taxon>Sciaroidea</taxon>
        <taxon>Sciaridae</taxon>
        <taxon>Pseudolycoriella</taxon>
    </lineage>
</organism>
<evidence type="ECO:0000256" key="5">
    <source>
        <dbReference type="ARBA" id="ARBA00022833"/>
    </source>
</evidence>
<evidence type="ECO:0000256" key="10">
    <source>
        <dbReference type="ARBA" id="ARBA00023242"/>
    </source>
</evidence>
<dbReference type="InterPro" id="IPR048365">
    <property type="entry name" value="TNP-like_RNaseH_N"/>
</dbReference>
<keyword evidence="9" id="KW-0804">Transcription</keyword>
<dbReference type="Proteomes" id="UP001151699">
    <property type="component" value="Chromosome A"/>
</dbReference>
<evidence type="ECO:0000256" key="6">
    <source>
        <dbReference type="ARBA" id="ARBA00023015"/>
    </source>
</evidence>
<comment type="caution">
    <text evidence="14">The sequence shown here is derived from an EMBL/GenBank/DDBJ whole genome shotgun (WGS) entry which is preliminary data.</text>
</comment>
<dbReference type="AlphaFoldDB" id="A0A9Q0SAG0"/>
<sequence length="782" mass="88670">MVQSCLIIGCKSRYNKNDGISFFSFPSNKIESEKWRDSILNNQKGVITKNSKICQFHFNESDIKRHGVRTVLKKGAKPTIFHNQRNSTEVNEFMDVEYLELGESLALNPVSLHTVETVPVSLESVENVRSFALTLNFYSPRAYRYVRKTFANKLPTPRTIRKWYESVDAEPGITEEALKALAIRVDESKKKGVYLRFCLSMDEMSIRKQIEYSKSRKKFYGYVDVGGASIDHEGTVVATKALVLMLTAINGHFKIPVSYFLTNGLTSYEQANVVNMVLRTFGERGVAVVALVFDGAATNISMINVLNRSGNNATYFHHPLTKEQLFINEISLWKLPPNSDDCDETCVDVTIFDKAPVPINGFVFGKNGTMNRGLHFQFVLNSMPTDDMNTFFTVSKKAYNRPKNLLGTGNIPINKIFSDIFSQTFDVTQCIPNKGKMEENGLTDTMGAQQKADAQLDLVFSQNESPSQFSSISKLSKDVYPIIGVDSQQWGTACILMRLTSFSDFSAHPIHIHQSHNEIILQNTPNSAMYKCIPLDDLRKTHENLGYCEKHPPINCCTDLTQSDHMNCNVSDSDLIPRPPPATPRGVTQYEEFKAEINDNVLCVRIPKNVGAVKRIYDKGDSLSQECYFDHSTKVYSDHIRKIPVIRGNRKYPAHYGALPAYPRKCADNHLIYDERERVKDLSIQCNENEIRNNDKNRCPSDFEILTKNNDPKRDVYLLKIGKKSNWGQNEIQLEMKTPKNPLARRLVDKFTSSSQTYEDEFVGQVKKSKSDKVKGGKKKTK</sequence>
<keyword evidence="6" id="KW-0805">Transcription regulation</keyword>
<dbReference type="EMBL" id="WJQU01000001">
    <property type="protein sequence ID" value="KAJ6649675.1"/>
    <property type="molecule type" value="Genomic_DNA"/>
</dbReference>
<dbReference type="PANTHER" id="PTHR46600:SF1">
    <property type="entry name" value="THAP DOMAIN-CONTAINING PROTEIN 1"/>
    <property type="match status" value="1"/>
</dbReference>
<dbReference type="InterPro" id="IPR006612">
    <property type="entry name" value="THAP_Znf"/>
</dbReference>
<dbReference type="GO" id="GO:0043565">
    <property type="term" value="F:sequence-specific DNA binding"/>
    <property type="evidence" value="ECO:0007669"/>
    <property type="project" value="InterPro"/>
</dbReference>
<evidence type="ECO:0000256" key="3">
    <source>
        <dbReference type="ARBA" id="ARBA00022723"/>
    </source>
</evidence>
<evidence type="ECO:0000256" key="9">
    <source>
        <dbReference type="ARBA" id="ARBA00023163"/>
    </source>
</evidence>
<accession>A0A9Q0SAG0</accession>
<keyword evidence="11" id="KW-0131">Cell cycle</keyword>
<keyword evidence="15" id="KW-1185">Reference proteome</keyword>
<evidence type="ECO:0000313" key="15">
    <source>
        <dbReference type="Proteomes" id="UP001151699"/>
    </source>
</evidence>
<comment type="subcellular location">
    <subcellularLocation>
        <location evidence="1">Nucleus</location>
        <location evidence="1">Nucleoplasm</location>
    </subcellularLocation>
</comment>
<protein>
    <submittedName>
        <fullName evidence="14">DNA transposase THAP9</fullName>
    </submittedName>
</protein>
<dbReference type="PANTHER" id="PTHR46600">
    <property type="entry name" value="THAP DOMAIN-CONTAINING"/>
    <property type="match status" value="1"/>
</dbReference>
<dbReference type="Gene3D" id="6.20.210.20">
    <property type="entry name" value="THAP domain"/>
    <property type="match status" value="1"/>
</dbReference>
<dbReference type="InterPro" id="IPR021896">
    <property type="entry name" value="THAP9-like_HTH"/>
</dbReference>
<dbReference type="SMART" id="SM00980">
    <property type="entry name" value="THAP"/>
    <property type="match status" value="1"/>
</dbReference>
<dbReference type="GO" id="GO:0008270">
    <property type="term" value="F:zinc ion binding"/>
    <property type="evidence" value="ECO:0007669"/>
    <property type="project" value="UniProtKB-KW"/>
</dbReference>
<keyword evidence="7" id="KW-0175">Coiled coil</keyword>
<dbReference type="InterPro" id="IPR038441">
    <property type="entry name" value="THAP_Znf_sf"/>
</dbReference>
<proteinExistence type="inferred from homology"/>
<evidence type="ECO:0000256" key="4">
    <source>
        <dbReference type="ARBA" id="ARBA00022771"/>
    </source>
</evidence>
<dbReference type="InterPro" id="IPR026516">
    <property type="entry name" value="THAP1/10"/>
</dbReference>
<keyword evidence="5" id="KW-0862">Zinc</keyword>
<evidence type="ECO:0000259" key="13">
    <source>
        <dbReference type="PROSITE" id="PS50950"/>
    </source>
</evidence>
<evidence type="ECO:0000256" key="11">
    <source>
        <dbReference type="ARBA" id="ARBA00023306"/>
    </source>
</evidence>
<dbReference type="Pfam" id="PF12017">
    <property type="entry name" value="Tnp_P_element"/>
    <property type="match status" value="1"/>
</dbReference>
<evidence type="ECO:0000256" key="2">
    <source>
        <dbReference type="ARBA" id="ARBA00006177"/>
    </source>
</evidence>
<evidence type="ECO:0000256" key="1">
    <source>
        <dbReference type="ARBA" id="ARBA00004642"/>
    </source>
</evidence>
<dbReference type="PROSITE" id="PS50950">
    <property type="entry name" value="ZF_THAP"/>
    <property type="match status" value="1"/>
</dbReference>
<keyword evidence="3" id="KW-0479">Metal-binding</keyword>
<evidence type="ECO:0000313" key="14">
    <source>
        <dbReference type="EMBL" id="KAJ6649675.1"/>
    </source>
</evidence>
<gene>
    <name evidence="14" type="primary">THAP9_5</name>
    <name evidence="14" type="ORF">Bhyg_04914</name>
</gene>
<comment type="similarity">
    <text evidence="2">Belongs to the THAP1 family.</text>
</comment>